<keyword evidence="3" id="KW-1185">Reference proteome</keyword>
<reference evidence="2 3" key="1">
    <citation type="submission" date="2023-10" db="EMBL/GenBank/DDBJ databases">
        <title>Veillonella sp. nov., isolated from a pig farm feces dump.</title>
        <authorList>
            <person name="Chang Y.-H."/>
        </authorList>
    </citation>
    <scope>NUCLEOTIDE SEQUENCE [LARGE SCALE GENOMIC DNA]</scope>
    <source>
        <strain evidence="2 3">YH-vei2233</strain>
    </source>
</reference>
<protein>
    <submittedName>
        <fullName evidence="2">IS30 family transposase</fullName>
    </submittedName>
</protein>
<evidence type="ECO:0000259" key="1">
    <source>
        <dbReference type="PROSITE" id="PS50994"/>
    </source>
</evidence>
<dbReference type="PROSITE" id="PS50994">
    <property type="entry name" value="INTEGRASE"/>
    <property type="match status" value="1"/>
</dbReference>
<dbReference type="InterPro" id="IPR001584">
    <property type="entry name" value="Integrase_cat-core"/>
</dbReference>
<organism evidence="2 3">
    <name type="scientific">Veillonella absiana</name>
    <dbReference type="NCBI Taxonomy" id="3079305"/>
    <lineage>
        <taxon>Bacteria</taxon>
        <taxon>Bacillati</taxon>
        <taxon>Bacillota</taxon>
        <taxon>Negativicutes</taxon>
        <taxon>Veillonellales</taxon>
        <taxon>Veillonellaceae</taxon>
        <taxon>Veillonella</taxon>
    </lineage>
</organism>
<sequence length="131" mass="15220">MFIAIKIRRKDVASVKAALRSLKIYYGSQFATVFKTITADNGTEFAELSQLERYGIMVYFAHPYSSYERAQNERHNRMFRKYVPKGKSIENYSAEQILWFAEDTNSLPRKSLGYDTPDDLFEAYLDTVYAA</sequence>
<evidence type="ECO:0000313" key="2">
    <source>
        <dbReference type="EMBL" id="MDV5089134.1"/>
    </source>
</evidence>
<dbReference type="Proteomes" id="UP001272515">
    <property type="component" value="Unassembled WGS sequence"/>
</dbReference>
<dbReference type="InterPro" id="IPR053392">
    <property type="entry name" value="Transposase_IS30-like"/>
</dbReference>
<name>A0ABU3ZB41_9FIRM</name>
<dbReference type="InterPro" id="IPR036397">
    <property type="entry name" value="RNaseH_sf"/>
</dbReference>
<dbReference type="Gene3D" id="3.30.420.10">
    <property type="entry name" value="Ribonuclease H-like superfamily/Ribonuclease H"/>
    <property type="match status" value="1"/>
</dbReference>
<dbReference type="PANTHER" id="PTHR10948:SF23">
    <property type="entry name" value="TRANSPOSASE INSI FOR INSERTION SEQUENCE ELEMENT IS30A-RELATED"/>
    <property type="match status" value="1"/>
</dbReference>
<proteinExistence type="predicted"/>
<dbReference type="PANTHER" id="PTHR10948">
    <property type="entry name" value="TRANSPOSASE"/>
    <property type="match status" value="1"/>
</dbReference>
<accession>A0ABU3ZB41</accession>
<gene>
    <name evidence="2" type="ORF">RVY80_09930</name>
</gene>
<dbReference type="SUPFAM" id="SSF53098">
    <property type="entry name" value="Ribonuclease H-like"/>
    <property type="match status" value="1"/>
</dbReference>
<dbReference type="EMBL" id="JAWJZB010000014">
    <property type="protein sequence ID" value="MDV5089134.1"/>
    <property type="molecule type" value="Genomic_DNA"/>
</dbReference>
<dbReference type="RefSeq" id="WP_317330498.1">
    <property type="nucleotide sequence ID" value="NZ_JAWJZB010000014.1"/>
</dbReference>
<dbReference type="NCBIfam" id="NF033563">
    <property type="entry name" value="transpos_IS30"/>
    <property type="match status" value="1"/>
</dbReference>
<evidence type="ECO:0000313" key="3">
    <source>
        <dbReference type="Proteomes" id="UP001272515"/>
    </source>
</evidence>
<feature type="domain" description="Integrase catalytic" evidence="1">
    <location>
        <begin position="1"/>
        <end position="125"/>
    </location>
</feature>
<comment type="caution">
    <text evidence="2">The sequence shown here is derived from an EMBL/GenBank/DDBJ whole genome shotgun (WGS) entry which is preliminary data.</text>
</comment>
<dbReference type="InterPro" id="IPR012337">
    <property type="entry name" value="RNaseH-like_sf"/>
</dbReference>
<dbReference type="InterPro" id="IPR051917">
    <property type="entry name" value="Transposase-Integrase"/>
</dbReference>